<evidence type="ECO:0000256" key="15">
    <source>
        <dbReference type="PIRSR" id="PIRSR001365-2"/>
    </source>
</evidence>
<dbReference type="Pfam" id="PF00701">
    <property type="entry name" value="DHDPS"/>
    <property type="match status" value="1"/>
</dbReference>
<evidence type="ECO:0000256" key="4">
    <source>
        <dbReference type="ARBA" id="ARBA00012086"/>
    </source>
</evidence>
<dbReference type="InterPro" id="IPR013785">
    <property type="entry name" value="Aldolase_TIM"/>
</dbReference>
<comment type="pathway">
    <text evidence="2">Amino-acid biosynthesis; L-lysine biosynthesis via DAP pathway; (S)-tetrahydrodipicolinate from L-aspartate: step 3/4.</text>
</comment>
<reference evidence="16" key="2">
    <citation type="submission" date="2024-03" db="EMBL/GenBank/DDBJ databases">
        <title>The Genome Sequence of Enterococcus sp. DIV0205d.</title>
        <authorList>
            <consortium name="The Broad Institute Genomics Platform"/>
            <consortium name="The Broad Institute Microbial Omics Core"/>
            <consortium name="The Broad Institute Genomic Center for Infectious Diseases"/>
            <person name="Earl A."/>
            <person name="Manson A."/>
            <person name="Gilmore M."/>
            <person name="Schwartman J."/>
            <person name="Shea T."/>
            <person name="Abouelleil A."/>
            <person name="Cao P."/>
            <person name="Chapman S."/>
            <person name="Cusick C."/>
            <person name="Young S."/>
            <person name="Neafsey D."/>
            <person name="Nusbaum C."/>
            <person name="Birren B."/>
        </authorList>
    </citation>
    <scope>NUCLEOTIDE SEQUENCE</scope>
    <source>
        <strain evidence="16">7F3_DIV0205</strain>
    </source>
</reference>
<dbReference type="SUPFAM" id="SSF51569">
    <property type="entry name" value="Aldolase"/>
    <property type="match status" value="1"/>
</dbReference>
<evidence type="ECO:0000256" key="6">
    <source>
        <dbReference type="ARBA" id="ARBA00022605"/>
    </source>
</evidence>
<name>A0AAQ3WA13_9ENTE</name>
<evidence type="ECO:0000256" key="3">
    <source>
        <dbReference type="ARBA" id="ARBA00007592"/>
    </source>
</evidence>
<dbReference type="NCBIfam" id="TIGR00674">
    <property type="entry name" value="dapA"/>
    <property type="match status" value="1"/>
</dbReference>
<dbReference type="GO" id="GO:0009089">
    <property type="term" value="P:lysine biosynthetic process via diaminopimelate"/>
    <property type="evidence" value="ECO:0007669"/>
    <property type="project" value="UniProtKB-UniRule"/>
</dbReference>
<accession>A0AAQ3WA13</accession>
<evidence type="ECO:0000256" key="2">
    <source>
        <dbReference type="ARBA" id="ARBA00005120"/>
    </source>
</evidence>
<dbReference type="EC" id="4.3.3.7" evidence="4 12"/>
<keyword evidence="17" id="KW-1185">Reference proteome</keyword>
<evidence type="ECO:0000256" key="14">
    <source>
        <dbReference type="PIRSR" id="PIRSR001365-1"/>
    </source>
</evidence>
<dbReference type="CDD" id="cd00408">
    <property type="entry name" value="DHDPS-like"/>
    <property type="match status" value="1"/>
</dbReference>
<dbReference type="RefSeq" id="WP_086312999.1">
    <property type="nucleotide sequence ID" value="NZ_CP147244.1"/>
</dbReference>
<reference evidence="16" key="1">
    <citation type="submission" date="2017-05" db="EMBL/GenBank/DDBJ databases">
        <authorList>
            <consortium name="The Broad Institute Genomics Platform"/>
            <consortium name="The Broad Institute Genomic Center for Infectious Diseases"/>
            <person name="Earl A."/>
            <person name="Manson A."/>
            <person name="Schwartman J."/>
            <person name="Gilmore M."/>
            <person name="Abouelleil A."/>
            <person name="Cao P."/>
            <person name="Chapman S."/>
            <person name="Cusick C."/>
            <person name="Shea T."/>
            <person name="Young S."/>
            <person name="Neafsey D."/>
            <person name="Nusbaum C."/>
            <person name="Birren B."/>
        </authorList>
    </citation>
    <scope>NUCLEOTIDE SEQUENCE</scope>
    <source>
        <strain evidence="16">7F3_DIV0205</strain>
    </source>
</reference>
<feature type="binding site" evidence="15">
    <location>
        <position position="205"/>
    </location>
    <ligand>
        <name>pyruvate</name>
        <dbReference type="ChEBI" id="CHEBI:15361"/>
    </ligand>
</feature>
<dbReference type="PROSITE" id="PS00666">
    <property type="entry name" value="DHDPS_2"/>
    <property type="match status" value="1"/>
</dbReference>
<dbReference type="PANTHER" id="PTHR12128">
    <property type="entry name" value="DIHYDRODIPICOLINATE SYNTHASE"/>
    <property type="match status" value="1"/>
</dbReference>
<comment type="catalytic activity">
    <reaction evidence="11">
        <text>L-aspartate 4-semialdehyde + pyruvate = (2S,4S)-4-hydroxy-2,3,4,5-tetrahydrodipicolinate + H2O + H(+)</text>
        <dbReference type="Rhea" id="RHEA:34171"/>
        <dbReference type="ChEBI" id="CHEBI:15361"/>
        <dbReference type="ChEBI" id="CHEBI:15377"/>
        <dbReference type="ChEBI" id="CHEBI:15378"/>
        <dbReference type="ChEBI" id="CHEBI:67139"/>
        <dbReference type="ChEBI" id="CHEBI:537519"/>
        <dbReference type="EC" id="4.3.3.7"/>
    </reaction>
</comment>
<dbReference type="InterPro" id="IPR002220">
    <property type="entry name" value="DapA-like"/>
</dbReference>
<evidence type="ECO:0000256" key="5">
    <source>
        <dbReference type="ARBA" id="ARBA00022490"/>
    </source>
</evidence>
<dbReference type="Gene3D" id="3.20.20.70">
    <property type="entry name" value="Aldolase class I"/>
    <property type="match status" value="1"/>
</dbReference>
<evidence type="ECO:0000256" key="1">
    <source>
        <dbReference type="ARBA" id="ARBA00003294"/>
    </source>
</evidence>
<evidence type="ECO:0000256" key="8">
    <source>
        <dbReference type="ARBA" id="ARBA00023154"/>
    </source>
</evidence>
<gene>
    <name evidence="16" type="ORF">A5821_000574</name>
</gene>
<protein>
    <recommendedName>
        <fullName evidence="4 12">4-hydroxy-tetrahydrodipicolinate synthase</fullName>
        <ecNumber evidence="4 12">4.3.3.7</ecNumber>
    </recommendedName>
</protein>
<dbReference type="SMART" id="SM01130">
    <property type="entry name" value="DHDPS"/>
    <property type="match status" value="1"/>
</dbReference>
<dbReference type="GO" id="GO:0019877">
    <property type="term" value="P:diaminopimelate biosynthetic process"/>
    <property type="evidence" value="ECO:0007669"/>
    <property type="project" value="UniProtKB-KW"/>
</dbReference>
<dbReference type="InterPro" id="IPR020625">
    <property type="entry name" value="Schiff_base-form_aldolases_AS"/>
</dbReference>
<evidence type="ECO:0000256" key="9">
    <source>
        <dbReference type="ARBA" id="ARBA00023239"/>
    </source>
</evidence>
<dbReference type="GO" id="GO:0008840">
    <property type="term" value="F:4-hydroxy-tetrahydrodipicolinate synthase activity"/>
    <property type="evidence" value="ECO:0007669"/>
    <property type="project" value="UniProtKB-UniRule"/>
</dbReference>
<feature type="active site" description="Proton donor/acceptor" evidence="14">
    <location>
        <position position="134"/>
    </location>
</feature>
<keyword evidence="8" id="KW-0457">Lysine biosynthesis</keyword>
<evidence type="ECO:0000256" key="11">
    <source>
        <dbReference type="ARBA" id="ARBA00047836"/>
    </source>
</evidence>
<proteinExistence type="inferred from homology"/>
<keyword evidence="7" id="KW-0220">Diaminopimelate biosynthesis</keyword>
<dbReference type="EMBL" id="CP147244">
    <property type="protein sequence ID" value="WYJ99497.1"/>
    <property type="molecule type" value="Genomic_DNA"/>
</dbReference>
<organism evidence="16 17">
    <name type="scientific">Candidatus Enterococcus palustris</name>
    <dbReference type="NCBI Taxonomy" id="1834189"/>
    <lineage>
        <taxon>Bacteria</taxon>
        <taxon>Bacillati</taxon>
        <taxon>Bacillota</taxon>
        <taxon>Bacilli</taxon>
        <taxon>Lactobacillales</taxon>
        <taxon>Enterococcaceae</taxon>
        <taxon>Enterococcus</taxon>
    </lineage>
</organism>
<dbReference type="InterPro" id="IPR005263">
    <property type="entry name" value="DapA"/>
</dbReference>
<dbReference type="PRINTS" id="PR00146">
    <property type="entry name" value="DHPICSNTHASE"/>
</dbReference>
<evidence type="ECO:0000256" key="10">
    <source>
        <dbReference type="ARBA" id="ARBA00023270"/>
    </source>
</evidence>
<comment type="similarity">
    <text evidence="3 13">Belongs to the DapA family.</text>
</comment>
<comment type="function">
    <text evidence="1">Catalyzes the condensation of (S)-aspartate-beta-semialdehyde [(S)-ASA] and pyruvate to 4-hydroxy-tetrahydrodipicolinate (HTPA).</text>
</comment>
<evidence type="ECO:0000313" key="17">
    <source>
        <dbReference type="Proteomes" id="UP000194948"/>
    </source>
</evidence>
<dbReference type="AlphaFoldDB" id="A0AAQ3WA13"/>
<dbReference type="PANTHER" id="PTHR12128:SF66">
    <property type="entry name" value="4-HYDROXY-2-OXOGLUTARATE ALDOLASE, MITOCHONDRIAL"/>
    <property type="match status" value="1"/>
</dbReference>
<feature type="active site" description="Schiff-base intermediate with substrate" evidence="14">
    <location>
        <position position="162"/>
    </location>
</feature>
<keyword evidence="9 13" id="KW-0456">Lyase</keyword>
<evidence type="ECO:0000256" key="13">
    <source>
        <dbReference type="PIRNR" id="PIRNR001365"/>
    </source>
</evidence>
<keyword evidence="6" id="KW-0028">Amino-acid biosynthesis</keyword>
<dbReference type="Proteomes" id="UP000194948">
    <property type="component" value="Chromosome"/>
</dbReference>
<sequence>MTPVGIITAMVTPIDKTNKLNIVATKKLVNHLIDKKVNGLFILGTNGEFHVLSEVEKLRFAEIVITETNGRVPVYVGTGGNSTNQVIKLSKEMTSLGADALSVITPFFVAPTESELITHYQTIADAKIAPILLYNIPKNTGTDISRNTVEKLAEHQNIIGIKDSSGKIENIKGYIDASKNKDFCVLAGSDSLILDALQAGATGAIAATSNVLTEIDVAIYQYWLEGKIEKARMMQDSIEEFRRILKLGTIPSALKAAITYQGIDVGQPRLPVQPLDSESLLDVAKTIEYYKKNFFTEEDNNVPNNYTEPN</sequence>
<keyword evidence="10" id="KW-0704">Schiff base</keyword>
<keyword evidence="5" id="KW-0963">Cytoplasm</keyword>
<evidence type="ECO:0000256" key="12">
    <source>
        <dbReference type="NCBIfam" id="TIGR00674"/>
    </source>
</evidence>
<dbReference type="PIRSF" id="PIRSF001365">
    <property type="entry name" value="DHDPS"/>
    <property type="match status" value="1"/>
</dbReference>
<evidence type="ECO:0000256" key="7">
    <source>
        <dbReference type="ARBA" id="ARBA00022915"/>
    </source>
</evidence>
<evidence type="ECO:0000313" key="16">
    <source>
        <dbReference type="EMBL" id="WYJ99497.1"/>
    </source>
</evidence>